<reference evidence="3" key="3">
    <citation type="submission" date="2019-12" db="EMBL/GenBank/DDBJ databases">
        <title>SpeciesPrimer: A bioinformatics pipeline dedicated to the design of qPCR primers for the quantification of bacterial species.</title>
        <authorList>
            <person name="Dreier M."/>
            <person name="Berthoud H."/>
            <person name="Shani N."/>
            <person name="Wechsler D."/>
            <person name="Junier P."/>
        </authorList>
    </citation>
    <scope>NUCLEOTIDE SEQUENCE</scope>
    <source>
        <strain evidence="3">FAM13073</strain>
    </source>
</reference>
<name>A0A0R2H6P2_PEDPE</name>
<dbReference type="Proteomes" id="UP000472573">
    <property type="component" value="Unassembled WGS sequence"/>
</dbReference>
<evidence type="ECO:0000313" key="6">
    <source>
        <dbReference type="Proteomes" id="UP000196118"/>
    </source>
</evidence>
<dbReference type="Pfam" id="PF06486">
    <property type="entry name" value="DUF1093"/>
    <property type="match status" value="1"/>
</dbReference>
<reference evidence="2 6" key="1">
    <citation type="submission" date="2017-05" db="EMBL/GenBank/DDBJ databases">
        <title>Genome sequence of Pediococcus pentosaceus strain SRCM100892.</title>
        <authorList>
            <person name="Cho S.H."/>
        </authorList>
    </citation>
    <scope>NUCLEOTIDE SEQUENCE [LARGE SCALE GENOMIC DNA]</scope>
    <source>
        <strain evidence="2 6">SRCM100892</strain>
    </source>
</reference>
<sequence length="123" mass="14146">MRKGMIISGVVVVILLITFGSAYFWYNSNYGTQDYYTQIVDKGTKFVEKDDSNRSYVNYAYHQPAYNQAGQKITVKFNGNLERPLKLHAYLKIGYNAKRNQVISWSKVDKKDVPKAALKQINP</sequence>
<evidence type="ECO:0000313" key="5">
    <source>
        <dbReference type="EMBL" id="WEA57954.1"/>
    </source>
</evidence>
<dbReference type="SUPFAM" id="SSF159121">
    <property type="entry name" value="BC4932-like"/>
    <property type="match status" value="1"/>
</dbReference>
<reference evidence="7" key="4">
    <citation type="submission" date="2020-03" db="EMBL/GenBank/DDBJ databases">
        <title>SpeciesPrimer: A bioinformatics pipeline dedicated to the design of qPCR primers for the quantification of bacterial species.</title>
        <authorList>
            <person name="Dreier M."/>
            <person name="Berthoud H."/>
            <person name="Shani N."/>
            <person name="Wechsler D."/>
            <person name="Junier P."/>
        </authorList>
    </citation>
    <scope>NUCLEOTIDE SEQUENCE [LARGE SCALE GENOMIC DNA]</scope>
    <source>
        <strain evidence="7">FAM13073</strain>
    </source>
</reference>
<dbReference type="AlphaFoldDB" id="A0A0R2H6P2"/>
<dbReference type="EMBL" id="CP021474">
    <property type="protein sequence ID" value="ARW20522.1"/>
    <property type="molecule type" value="Genomic_DNA"/>
</dbReference>
<evidence type="ECO:0000313" key="4">
    <source>
        <dbReference type="EMBL" id="MBF7128025.1"/>
    </source>
</evidence>
<dbReference type="Proteomes" id="UP000196118">
    <property type="component" value="Chromosome"/>
</dbReference>
<keyword evidence="1" id="KW-0472">Membrane</keyword>
<evidence type="ECO:0000256" key="1">
    <source>
        <dbReference type="SAM" id="Phobius"/>
    </source>
</evidence>
<dbReference type="EMBL" id="CP118739">
    <property type="protein sequence ID" value="WEA57954.1"/>
    <property type="molecule type" value="Genomic_DNA"/>
</dbReference>
<evidence type="ECO:0000313" key="3">
    <source>
        <dbReference type="EMBL" id="KAF0412566.1"/>
    </source>
</evidence>
<keyword evidence="7" id="KW-1185">Reference proteome</keyword>
<evidence type="ECO:0000313" key="8">
    <source>
        <dbReference type="Proteomes" id="UP000743107"/>
    </source>
</evidence>
<dbReference type="Gene3D" id="2.40.50.480">
    <property type="match status" value="1"/>
</dbReference>
<dbReference type="NCBIfam" id="TIGR01655">
    <property type="entry name" value="yxeA_fam"/>
    <property type="match status" value="1"/>
</dbReference>
<dbReference type="PANTHER" id="PTHR36433">
    <property type="entry name" value="HYPOTHETICAL CYTOSOLIC PROTEIN"/>
    <property type="match status" value="1"/>
</dbReference>
<evidence type="ECO:0000313" key="9">
    <source>
        <dbReference type="Proteomes" id="UP001214131"/>
    </source>
</evidence>
<proteinExistence type="predicted"/>
<evidence type="ECO:0000313" key="7">
    <source>
        <dbReference type="Proteomes" id="UP000472573"/>
    </source>
</evidence>
<keyword evidence="1" id="KW-1133">Transmembrane helix</keyword>
<keyword evidence="1" id="KW-0812">Transmembrane</keyword>
<reference evidence="5 9" key="6">
    <citation type="submission" date="2023-02" db="EMBL/GenBank/DDBJ databases">
        <title>Comparative genomics and fermentation flavor characterization of five lactic acid bacteria reveal flavor biosynthesis metabolic pathways in fermented muskmelon puree.</title>
        <authorList>
            <person name="Yuan L."/>
            <person name="Li M."/>
            <person name="Xu X."/>
            <person name="Lao F."/>
            <person name="Wu J."/>
        </authorList>
    </citation>
    <scope>NUCLEOTIDE SEQUENCE [LARGE SCALE GENOMIC DNA]</scope>
    <source>
        <strain evidence="5 9">Ca-4</strain>
    </source>
</reference>
<dbReference type="EMBL" id="WENB01000005">
    <property type="protein sequence ID" value="KAF0412566.1"/>
    <property type="molecule type" value="Genomic_DNA"/>
</dbReference>
<feature type="transmembrane region" description="Helical" evidence="1">
    <location>
        <begin position="6"/>
        <end position="26"/>
    </location>
</feature>
<organism evidence="4 8">
    <name type="scientific">Pediococcus pentosaceus</name>
    <dbReference type="NCBI Taxonomy" id="1255"/>
    <lineage>
        <taxon>Bacteria</taxon>
        <taxon>Bacillati</taxon>
        <taxon>Bacillota</taxon>
        <taxon>Bacilli</taxon>
        <taxon>Lactobacillales</taxon>
        <taxon>Lactobacillaceae</taxon>
        <taxon>Pediococcus</taxon>
    </lineage>
</organism>
<dbReference type="Proteomes" id="UP001214131">
    <property type="component" value="Chromosome"/>
</dbReference>
<accession>A0A8G1E5E6</accession>
<dbReference type="InterPro" id="IPR036166">
    <property type="entry name" value="YxeA-like_sf"/>
</dbReference>
<reference evidence="3" key="2">
    <citation type="submission" date="2019-10" db="EMBL/GenBank/DDBJ databases">
        <authorList>
            <person name="Irmler S."/>
            <person name="Berthoud H."/>
            <person name="Roetschi A."/>
            <person name="Arias E."/>
            <person name="Shani N."/>
            <person name="Wuethrich D."/>
            <person name="Bruggmann R."/>
        </authorList>
    </citation>
    <scope>NUCLEOTIDE SEQUENCE</scope>
    <source>
        <strain evidence="3">FAM13073</strain>
    </source>
</reference>
<gene>
    <name evidence="3" type="ORF">GBO79_08345</name>
    <name evidence="4" type="ORF">ITQ97_09480</name>
    <name evidence="5" type="ORF">PWB86_03565</name>
    <name evidence="2" type="ORF">S100892_01983</name>
</gene>
<dbReference type="PANTHER" id="PTHR36433:SF2">
    <property type="entry name" value="YXEA FAMILY PROTEIN"/>
    <property type="match status" value="1"/>
</dbReference>
<dbReference type="Proteomes" id="UP000743107">
    <property type="component" value="Unassembled WGS sequence"/>
</dbReference>
<protein>
    <submittedName>
        <fullName evidence="4">YxeA family protein</fullName>
    </submittedName>
</protein>
<reference evidence="4" key="5">
    <citation type="submission" date="2020-11" db="EMBL/GenBank/DDBJ databases">
        <title>Antibiotic susceptibility profiles of Pediococcus pentosaceus from various origins and their implications for the safety assessment of strains with food-technology applications.</title>
        <authorList>
            <person name="Shani N."/>
            <person name="Oberhaensli S."/>
            <person name="Arias E."/>
        </authorList>
    </citation>
    <scope>NUCLEOTIDE SEQUENCE</scope>
    <source>
        <strain evidence="4">FAM 19164</strain>
    </source>
</reference>
<evidence type="ECO:0000313" key="2">
    <source>
        <dbReference type="EMBL" id="ARW20522.1"/>
    </source>
</evidence>
<dbReference type="EMBL" id="JADOFV010000005">
    <property type="protein sequence ID" value="MBF7128025.1"/>
    <property type="molecule type" value="Genomic_DNA"/>
</dbReference>
<dbReference type="InterPro" id="IPR006542">
    <property type="entry name" value="DUF1093"/>
</dbReference>
<accession>A0A0R2H6P2</accession>
<dbReference type="RefSeq" id="WP_002834521.1">
    <property type="nucleotide sequence ID" value="NZ_BEWQ01000009.1"/>
</dbReference>